<evidence type="ECO:0000256" key="5">
    <source>
        <dbReference type="ARBA" id="ARBA00023136"/>
    </source>
</evidence>
<dbReference type="GO" id="GO:0032153">
    <property type="term" value="C:cell division site"/>
    <property type="evidence" value="ECO:0007669"/>
    <property type="project" value="TreeGrafter"/>
</dbReference>
<dbReference type="PATRIC" id="fig|1441095.3.peg.3387"/>
<dbReference type="Pfam" id="PF01098">
    <property type="entry name" value="FTSW_RODA_SPOVE"/>
    <property type="match status" value="1"/>
</dbReference>
<keyword evidence="2 6" id="KW-0812">Transmembrane</keyword>
<dbReference type="OrthoDB" id="9768187at2"/>
<feature type="transmembrane region" description="Helical" evidence="6">
    <location>
        <begin position="69"/>
        <end position="90"/>
    </location>
</feature>
<dbReference type="GO" id="GO:0005886">
    <property type="term" value="C:plasma membrane"/>
    <property type="evidence" value="ECO:0007669"/>
    <property type="project" value="TreeGrafter"/>
</dbReference>
<organism evidence="7 8">
    <name type="scientific">Bacillus gobiensis</name>
    <dbReference type="NCBI Taxonomy" id="1441095"/>
    <lineage>
        <taxon>Bacteria</taxon>
        <taxon>Bacillati</taxon>
        <taxon>Bacillota</taxon>
        <taxon>Bacilli</taxon>
        <taxon>Bacillales</taxon>
        <taxon>Bacillaceae</taxon>
        <taxon>Bacillus</taxon>
    </lineage>
</organism>
<feature type="transmembrane region" description="Helical" evidence="6">
    <location>
        <begin position="169"/>
        <end position="185"/>
    </location>
</feature>
<feature type="transmembrane region" description="Helical" evidence="6">
    <location>
        <begin position="146"/>
        <end position="163"/>
    </location>
</feature>
<evidence type="ECO:0000256" key="6">
    <source>
        <dbReference type="SAM" id="Phobius"/>
    </source>
</evidence>
<evidence type="ECO:0000256" key="2">
    <source>
        <dbReference type="ARBA" id="ARBA00022692"/>
    </source>
</evidence>
<protein>
    <submittedName>
        <fullName evidence="7">Rod shape-determining protein RodA</fullName>
    </submittedName>
</protein>
<dbReference type="Proteomes" id="UP000067625">
    <property type="component" value="Chromosome"/>
</dbReference>
<dbReference type="AlphaFoldDB" id="A0A0M4FT56"/>
<sequence length="391" mass="43236">MSSTKKQTSPYYQGDLIFIIVAFFLISVVSVYSAVGGGTASKQVLYYLLGILVVIGLLYFDLEQLEKLSLYVYIGFALLCAILLVSPSYIGGIRFAEPVNNAKSWFFLPGFSLQPSEFMKIGIIMYMASVIGKASPKGRRTLKEDIYLLLKIFAIAGIPILLIMQQPDFGTSMVIVFIMGVMIFLSGINWKLIAIIGGSAATIITISFYIVVNFPDFAENVLHIQKYQIDRVMTFISPDQQTADAKLQSENAVKAIGSGELTGNGIGNLKVHVPEAETDFIFAVIGESFGFLGCTILVIFFFYLIYRLVVLTDRIFPFNKFASYFCIGYTALIVIHTFQNIGMNIGLMPITGIPLLFISYGGSSVLAVLIGFAIVYNASYHLSKYQSYMFK</sequence>
<dbReference type="STRING" id="1441095.AM592_15360"/>
<dbReference type="RefSeq" id="WP_053604621.1">
    <property type="nucleotide sequence ID" value="NZ_CP012600.1"/>
</dbReference>
<dbReference type="PANTHER" id="PTHR30474:SF1">
    <property type="entry name" value="PEPTIDOGLYCAN GLYCOSYLTRANSFERASE MRDB"/>
    <property type="match status" value="1"/>
</dbReference>
<evidence type="ECO:0000313" key="8">
    <source>
        <dbReference type="Proteomes" id="UP000067625"/>
    </source>
</evidence>
<feature type="transmembrane region" description="Helical" evidence="6">
    <location>
        <begin position="44"/>
        <end position="62"/>
    </location>
</feature>
<feature type="transmembrane region" description="Helical" evidence="6">
    <location>
        <begin position="353"/>
        <end position="376"/>
    </location>
</feature>
<evidence type="ECO:0000256" key="4">
    <source>
        <dbReference type="ARBA" id="ARBA00022989"/>
    </source>
</evidence>
<comment type="subcellular location">
    <subcellularLocation>
        <location evidence="1">Membrane</location>
        <topology evidence="1">Multi-pass membrane protein</topology>
    </subcellularLocation>
</comment>
<dbReference type="PANTHER" id="PTHR30474">
    <property type="entry name" value="CELL CYCLE PROTEIN"/>
    <property type="match status" value="1"/>
</dbReference>
<feature type="transmembrane region" description="Helical" evidence="6">
    <location>
        <begin position="192"/>
        <end position="212"/>
    </location>
</feature>
<feature type="transmembrane region" description="Helical" evidence="6">
    <location>
        <begin position="280"/>
        <end position="309"/>
    </location>
</feature>
<keyword evidence="3" id="KW-0133">Cell shape</keyword>
<dbReference type="InterPro" id="IPR018365">
    <property type="entry name" value="Cell_cycle_FtsW-rel_CS"/>
</dbReference>
<dbReference type="InterPro" id="IPR001182">
    <property type="entry name" value="FtsW/RodA"/>
</dbReference>
<dbReference type="PROSITE" id="PS00428">
    <property type="entry name" value="FTSW_RODA_SPOVE"/>
    <property type="match status" value="1"/>
</dbReference>
<accession>A0A0M4FT56</accession>
<reference evidence="7 8" key="2">
    <citation type="journal article" date="2016" name="Int. J. Syst. Evol. Microbiol.">
        <title>Bacillus gobiensis sp. nov., isolated from a soil sample.</title>
        <authorList>
            <person name="Liu B."/>
            <person name="Liu G.H."/>
            <person name="Cetin S."/>
            <person name="Schumann P."/>
            <person name="Pan Z.Z."/>
            <person name="Chen Q.Q."/>
        </authorList>
    </citation>
    <scope>NUCLEOTIDE SEQUENCE [LARGE SCALE GENOMIC DNA]</scope>
    <source>
        <strain evidence="7 8">FJAT-4402</strain>
    </source>
</reference>
<dbReference type="GO" id="GO:0051301">
    <property type="term" value="P:cell division"/>
    <property type="evidence" value="ECO:0007669"/>
    <property type="project" value="InterPro"/>
</dbReference>
<name>A0A0M4FT56_9BACI</name>
<keyword evidence="8" id="KW-1185">Reference proteome</keyword>
<feature type="transmembrane region" description="Helical" evidence="6">
    <location>
        <begin position="12"/>
        <end position="32"/>
    </location>
</feature>
<evidence type="ECO:0000256" key="1">
    <source>
        <dbReference type="ARBA" id="ARBA00004141"/>
    </source>
</evidence>
<reference evidence="8" key="1">
    <citation type="submission" date="2015-08" db="EMBL/GenBank/DDBJ databases">
        <title>Genome sequencing project for genomic taxonomy and phylogenomics of Bacillus-like bacteria.</title>
        <authorList>
            <person name="Liu B."/>
            <person name="Wang J."/>
            <person name="Zhu Y."/>
            <person name="Liu G."/>
            <person name="Chen Q."/>
            <person name="Chen Z."/>
            <person name="Lan J."/>
            <person name="Che J."/>
            <person name="Ge C."/>
            <person name="Shi H."/>
            <person name="Pan Z."/>
            <person name="Liu X."/>
        </authorList>
    </citation>
    <scope>NUCLEOTIDE SEQUENCE [LARGE SCALE GENOMIC DNA]</scope>
    <source>
        <strain evidence="8">FJAT-4402</strain>
    </source>
</reference>
<evidence type="ECO:0000256" key="3">
    <source>
        <dbReference type="ARBA" id="ARBA00022960"/>
    </source>
</evidence>
<dbReference type="EMBL" id="CP012600">
    <property type="protein sequence ID" value="ALC82809.1"/>
    <property type="molecule type" value="Genomic_DNA"/>
</dbReference>
<dbReference type="GO" id="GO:0015648">
    <property type="term" value="F:lipid-linked peptidoglycan transporter activity"/>
    <property type="evidence" value="ECO:0007669"/>
    <property type="project" value="TreeGrafter"/>
</dbReference>
<keyword evidence="5 6" id="KW-0472">Membrane</keyword>
<evidence type="ECO:0000313" key="7">
    <source>
        <dbReference type="EMBL" id="ALC82809.1"/>
    </source>
</evidence>
<gene>
    <name evidence="7" type="ORF">AM592_15360</name>
</gene>
<proteinExistence type="predicted"/>
<keyword evidence="4 6" id="KW-1133">Transmembrane helix</keyword>
<dbReference type="GO" id="GO:0008360">
    <property type="term" value="P:regulation of cell shape"/>
    <property type="evidence" value="ECO:0007669"/>
    <property type="project" value="UniProtKB-KW"/>
</dbReference>
<feature type="transmembrane region" description="Helical" evidence="6">
    <location>
        <begin position="321"/>
        <end position="341"/>
    </location>
</feature>